<evidence type="ECO:0000256" key="5">
    <source>
        <dbReference type="ARBA" id="ARBA00023049"/>
    </source>
</evidence>
<dbReference type="Pfam" id="PF04002">
    <property type="entry name" value="RadC"/>
    <property type="match status" value="1"/>
</dbReference>
<dbReference type="EMBL" id="RQJO01000015">
    <property type="protein sequence ID" value="RRA99226.1"/>
    <property type="molecule type" value="Genomic_DNA"/>
</dbReference>
<proteinExistence type="predicted"/>
<evidence type="ECO:0000313" key="8">
    <source>
        <dbReference type="Proteomes" id="UP000271925"/>
    </source>
</evidence>
<dbReference type="InterPro" id="IPR037518">
    <property type="entry name" value="MPN"/>
</dbReference>
<dbReference type="Gene3D" id="3.40.140.10">
    <property type="entry name" value="Cytidine Deaminase, domain 2"/>
    <property type="match status" value="1"/>
</dbReference>
<keyword evidence="1" id="KW-0645">Protease</keyword>
<dbReference type="GO" id="GO:0046872">
    <property type="term" value="F:metal ion binding"/>
    <property type="evidence" value="ECO:0007669"/>
    <property type="project" value="UniProtKB-KW"/>
</dbReference>
<evidence type="ECO:0000256" key="2">
    <source>
        <dbReference type="ARBA" id="ARBA00022723"/>
    </source>
</evidence>
<dbReference type="PROSITE" id="PS50249">
    <property type="entry name" value="MPN"/>
    <property type="match status" value="1"/>
</dbReference>
<keyword evidence="4" id="KW-0862">Zinc</keyword>
<accession>A0A3P1BDH8</accession>
<dbReference type="Proteomes" id="UP000271925">
    <property type="component" value="Unassembled WGS sequence"/>
</dbReference>
<dbReference type="InterPro" id="IPR001405">
    <property type="entry name" value="UPF0758"/>
</dbReference>
<dbReference type="InterPro" id="IPR025657">
    <property type="entry name" value="RadC_JAB"/>
</dbReference>
<feature type="domain" description="MPN" evidence="6">
    <location>
        <begin position="30"/>
        <end position="155"/>
    </location>
</feature>
<dbReference type="OrthoDB" id="9804482at2"/>
<dbReference type="PANTHER" id="PTHR30471">
    <property type="entry name" value="DNA REPAIR PROTEIN RADC"/>
    <property type="match status" value="1"/>
</dbReference>
<dbReference type="GO" id="GO:0006508">
    <property type="term" value="P:proteolysis"/>
    <property type="evidence" value="ECO:0007669"/>
    <property type="project" value="UniProtKB-KW"/>
</dbReference>
<dbReference type="CDD" id="cd08071">
    <property type="entry name" value="MPN_DUF2466"/>
    <property type="match status" value="1"/>
</dbReference>
<keyword evidence="2" id="KW-0479">Metal-binding</keyword>
<gene>
    <name evidence="7" type="ORF">EHT25_26925</name>
</gene>
<dbReference type="GO" id="GO:0008237">
    <property type="term" value="F:metallopeptidase activity"/>
    <property type="evidence" value="ECO:0007669"/>
    <property type="project" value="UniProtKB-KW"/>
</dbReference>
<evidence type="ECO:0000256" key="4">
    <source>
        <dbReference type="ARBA" id="ARBA00022833"/>
    </source>
</evidence>
<keyword evidence="8" id="KW-1185">Reference proteome</keyword>
<organism evidence="7 8">
    <name type="scientific">Larkinella rosea</name>
    <dbReference type="NCBI Taxonomy" id="2025312"/>
    <lineage>
        <taxon>Bacteria</taxon>
        <taxon>Pseudomonadati</taxon>
        <taxon>Bacteroidota</taxon>
        <taxon>Cytophagia</taxon>
        <taxon>Cytophagales</taxon>
        <taxon>Spirosomataceae</taxon>
        <taxon>Larkinella</taxon>
    </lineage>
</organism>
<evidence type="ECO:0000256" key="1">
    <source>
        <dbReference type="ARBA" id="ARBA00022670"/>
    </source>
</evidence>
<evidence type="ECO:0000256" key="3">
    <source>
        <dbReference type="ARBA" id="ARBA00022801"/>
    </source>
</evidence>
<evidence type="ECO:0000259" key="6">
    <source>
        <dbReference type="PROSITE" id="PS50249"/>
    </source>
</evidence>
<dbReference type="PANTHER" id="PTHR30471:SF3">
    <property type="entry name" value="UPF0758 PROTEIN YEES-RELATED"/>
    <property type="match status" value="1"/>
</dbReference>
<sequence>MEQHNLLPLLTVNEIEISYRNKIPYQERIPVTHSATAYRILRATWDETKLELLEQFKILLLDRQNHCLAISDIATGGMAACIVDPKVVFVTALKANAAGIILAHNHPSANLQPSPQDLALTRKLFLSGKLLDIAVLDHLIVTDRGYYSFVDEGCMPC</sequence>
<keyword evidence="3" id="KW-0378">Hydrolase</keyword>
<evidence type="ECO:0000313" key="7">
    <source>
        <dbReference type="EMBL" id="RRA99226.1"/>
    </source>
</evidence>
<name>A0A3P1BDH8_9BACT</name>
<keyword evidence="5" id="KW-0482">Metalloprotease</keyword>
<reference evidence="7 8" key="1">
    <citation type="submission" date="2018-11" db="EMBL/GenBank/DDBJ databases">
        <authorList>
            <person name="Zhou Z."/>
            <person name="Wang G."/>
        </authorList>
    </citation>
    <scope>NUCLEOTIDE SEQUENCE [LARGE SCALE GENOMIC DNA]</scope>
    <source>
        <strain evidence="7 8">KCTC52004</strain>
    </source>
</reference>
<protein>
    <submittedName>
        <fullName evidence="7">DNA repair protein</fullName>
    </submittedName>
</protein>
<dbReference type="AlphaFoldDB" id="A0A3P1BDH8"/>
<comment type="caution">
    <text evidence="7">The sequence shown here is derived from an EMBL/GenBank/DDBJ whole genome shotgun (WGS) entry which is preliminary data.</text>
</comment>